<evidence type="ECO:0000313" key="2">
    <source>
        <dbReference type="Proteomes" id="UP001595998"/>
    </source>
</evidence>
<dbReference type="EMBL" id="JBHSEH010000012">
    <property type="protein sequence ID" value="MFC4426819.1"/>
    <property type="molecule type" value="Genomic_DNA"/>
</dbReference>
<dbReference type="SUPFAM" id="SSF159238">
    <property type="entry name" value="SO1590-like"/>
    <property type="match status" value="1"/>
</dbReference>
<sequence>MSAEPFCMAQGTFDIRMAPHAPTEASTPAISRLHFDKTWTGDLSGHSQGEFLSCGDPGSGTAAYVVLEVFTGTLHGRPGQFTLHQYGTLVQGQQTLQYKIVPGSGQGELTGLTGTLELGLAERVHQYTLAFQELRP</sequence>
<comment type="caution">
    <text evidence="1">The sequence shown here is derived from an EMBL/GenBank/DDBJ whole genome shotgun (WGS) entry which is preliminary data.</text>
</comment>
<name>A0ABV8XMK3_9DEIO</name>
<organism evidence="1 2">
    <name type="scientific">Deinococcus navajonensis</name>
    <dbReference type="NCBI Taxonomy" id="309884"/>
    <lineage>
        <taxon>Bacteria</taxon>
        <taxon>Thermotogati</taxon>
        <taxon>Deinococcota</taxon>
        <taxon>Deinococci</taxon>
        <taxon>Deinococcales</taxon>
        <taxon>Deinococcaceae</taxon>
        <taxon>Deinococcus</taxon>
    </lineage>
</organism>
<proteinExistence type="predicted"/>
<dbReference type="Gene3D" id="2.40.350.10">
    <property type="entry name" value="SO1590-like"/>
    <property type="match status" value="1"/>
</dbReference>
<dbReference type="Proteomes" id="UP001595998">
    <property type="component" value="Unassembled WGS sequence"/>
</dbReference>
<keyword evidence="2" id="KW-1185">Reference proteome</keyword>
<dbReference type="RefSeq" id="WP_380039686.1">
    <property type="nucleotide sequence ID" value="NZ_JBHSEH010000012.1"/>
</dbReference>
<accession>A0ABV8XMK3</accession>
<dbReference type="InterPro" id="IPR021607">
    <property type="entry name" value="DUF3224"/>
</dbReference>
<reference evidence="2" key="1">
    <citation type="journal article" date="2019" name="Int. J. Syst. Evol. Microbiol.">
        <title>The Global Catalogue of Microorganisms (GCM) 10K type strain sequencing project: providing services to taxonomists for standard genome sequencing and annotation.</title>
        <authorList>
            <consortium name="The Broad Institute Genomics Platform"/>
            <consortium name="The Broad Institute Genome Sequencing Center for Infectious Disease"/>
            <person name="Wu L."/>
            <person name="Ma J."/>
        </authorList>
    </citation>
    <scope>NUCLEOTIDE SEQUENCE [LARGE SCALE GENOMIC DNA]</scope>
    <source>
        <strain evidence="2">CCUG 56029</strain>
    </source>
</reference>
<protein>
    <submittedName>
        <fullName evidence="1">DUF3224 domain-containing protein</fullName>
    </submittedName>
</protein>
<dbReference type="Pfam" id="PF11528">
    <property type="entry name" value="DUF3224"/>
    <property type="match status" value="1"/>
</dbReference>
<dbReference type="InterPro" id="IPR023159">
    <property type="entry name" value="SO1590-like_sf"/>
</dbReference>
<evidence type="ECO:0000313" key="1">
    <source>
        <dbReference type="EMBL" id="MFC4426819.1"/>
    </source>
</evidence>
<gene>
    <name evidence="1" type="ORF">ACFOZ9_11425</name>
</gene>